<accession>A0A917Q379</accession>
<keyword evidence="2" id="KW-0175">Coiled coil</keyword>
<comment type="similarity">
    <text evidence="1">In the N-terminal section; belongs to the LXG family.</text>
</comment>
<sequence>MGHKVEVSAVMAFSDELKTASEDIKTSLSRVEESIESIIAMESFSGKAANEAKAYFEDLHKTVLTSFHGLFTDLDNNLQKHLESFQWRVEESESAIIKSNYLQDTEADVNDDYDRLNEEKESIREILSSVSDISSASQPSSWTLEADKDDAIETITDLKEKLDSFTSEGKQQILQTEDLLHQIEVALNNAGAVQGDARFTDYRGNSSAVGLSVLRDYNANKKREAEIKKARKPKDNTIKDLNEPLQKVLNKAYTDLKKGKINETQYYNYLDELKGMQSGENPDKEVPENFVDYLNKNAGEIYNILGGNTIGAYIEEGVTKKGNKVISRAELIKAMGSNIPFHGGGQSKAMIKKGKNIIRAGKAVGGVFMTGNVAYGMYDDMTNHAKTAGQAVTHNAGVIGAGIVGDALAVGVTFIVASNPGGWAVVAGIAGATFATWGFNKLYNSNYMGIQDKLDWAVEKVDEFTDNVSKTVNNVKESASNFVEDAGEAFSSGLDAINPFS</sequence>
<dbReference type="Pfam" id="PF04740">
    <property type="entry name" value="LXG"/>
    <property type="match status" value="1"/>
</dbReference>
<feature type="domain" description="LXG" evidence="3">
    <location>
        <begin position="1"/>
        <end position="237"/>
    </location>
</feature>
<evidence type="ECO:0000313" key="5">
    <source>
        <dbReference type="Proteomes" id="UP000658382"/>
    </source>
</evidence>
<dbReference type="Proteomes" id="UP000658382">
    <property type="component" value="Unassembled WGS sequence"/>
</dbReference>
<proteinExistence type="inferred from homology"/>
<dbReference type="AlphaFoldDB" id="A0A917Q379"/>
<name>A0A917Q379_9BACI</name>
<dbReference type="EMBL" id="BMNQ01000099">
    <property type="protein sequence ID" value="GGK09153.1"/>
    <property type="molecule type" value="Genomic_DNA"/>
</dbReference>
<keyword evidence="5" id="KW-1185">Reference proteome</keyword>
<dbReference type="RefSeq" id="WP_188634351.1">
    <property type="nucleotide sequence ID" value="NZ_BMNQ01000099.1"/>
</dbReference>
<reference evidence="4" key="1">
    <citation type="journal article" date="2014" name="Int. J. Syst. Evol. Microbiol.">
        <title>Complete genome sequence of Corynebacterium casei LMG S-19264T (=DSM 44701T), isolated from a smear-ripened cheese.</title>
        <authorList>
            <consortium name="US DOE Joint Genome Institute (JGI-PGF)"/>
            <person name="Walter F."/>
            <person name="Albersmeier A."/>
            <person name="Kalinowski J."/>
            <person name="Ruckert C."/>
        </authorList>
    </citation>
    <scope>NUCLEOTIDE SEQUENCE</scope>
    <source>
        <strain evidence="4">JCM 12580</strain>
    </source>
</reference>
<evidence type="ECO:0000313" key="4">
    <source>
        <dbReference type="EMBL" id="GGK09153.1"/>
    </source>
</evidence>
<gene>
    <name evidence="4" type="ORF">GCM10007063_34510</name>
</gene>
<dbReference type="InterPro" id="IPR006829">
    <property type="entry name" value="LXG_dom"/>
</dbReference>
<reference evidence="4" key="2">
    <citation type="submission" date="2020-09" db="EMBL/GenBank/DDBJ databases">
        <authorList>
            <person name="Sun Q."/>
            <person name="Ohkuma M."/>
        </authorList>
    </citation>
    <scope>NUCLEOTIDE SEQUENCE</scope>
    <source>
        <strain evidence="4">JCM 12580</strain>
    </source>
</reference>
<comment type="caution">
    <text evidence="4">The sequence shown here is derived from an EMBL/GenBank/DDBJ whole genome shotgun (WGS) entry which is preliminary data.</text>
</comment>
<protein>
    <submittedName>
        <fullName evidence="4">Transposase</fullName>
    </submittedName>
</protein>
<evidence type="ECO:0000256" key="2">
    <source>
        <dbReference type="SAM" id="Coils"/>
    </source>
</evidence>
<feature type="coiled-coil region" evidence="2">
    <location>
        <begin position="106"/>
        <end position="168"/>
    </location>
</feature>
<evidence type="ECO:0000256" key="1">
    <source>
        <dbReference type="ARBA" id="ARBA00034117"/>
    </source>
</evidence>
<evidence type="ECO:0000259" key="3">
    <source>
        <dbReference type="PROSITE" id="PS51756"/>
    </source>
</evidence>
<dbReference type="PROSITE" id="PS51756">
    <property type="entry name" value="LXG"/>
    <property type="match status" value="1"/>
</dbReference>
<organism evidence="4 5">
    <name type="scientific">Lentibacillus kapialis</name>
    <dbReference type="NCBI Taxonomy" id="340214"/>
    <lineage>
        <taxon>Bacteria</taxon>
        <taxon>Bacillati</taxon>
        <taxon>Bacillota</taxon>
        <taxon>Bacilli</taxon>
        <taxon>Bacillales</taxon>
        <taxon>Bacillaceae</taxon>
        <taxon>Lentibacillus</taxon>
    </lineage>
</organism>